<reference evidence="2" key="1">
    <citation type="journal article" date="2019" name="Sci. Rep.">
        <title>Draft genome of Tanacetum cinerariifolium, the natural source of mosquito coil.</title>
        <authorList>
            <person name="Yamashiro T."/>
            <person name="Shiraishi A."/>
            <person name="Satake H."/>
            <person name="Nakayama K."/>
        </authorList>
    </citation>
    <scope>NUCLEOTIDE SEQUENCE</scope>
</reference>
<dbReference type="AlphaFoldDB" id="A0A6L2JQA5"/>
<comment type="caution">
    <text evidence="2">The sequence shown here is derived from an EMBL/GenBank/DDBJ whole genome shotgun (WGS) entry which is preliminary data.</text>
</comment>
<sequence length="409" mass="45923">MMVQAQEEMGEGLANPTDPHHIPTIIQPSTSQPQKTKQHKKPRRKVTEVPQPSNPTSVADDAINEEIYDSLERGATTSTSLDAEQDRCNISKTQSKATPNEPGSQGTSLGGGSMCQEAMGDTITQARSERVSNISNDPLLTRVNTPQSGEDSLKLTKLMEFCTKLQQRVLNLETTKTTQEMKIESLKMRVKKLKSRKRSRIHRLKRLYKGRIVDIDASKYITLVSTHDEQMFDANQDFGGEEVFVAQQEENVVEKEFDAAKIQITTTATAPTISIDEATLAQALAELKHAKPKAKAKGIEKAKMIKEPVKLKKKDQIQLDEEVALKLQAELQPEFDKEQRLTGKRAQQEVEANIALIESWDDVQRNGESSLLLKELNKKEQPTNTSSTKKTNVYLPQEYGRKEAHKFEE</sequence>
<organism evidence="2">
    <name type="scientific">Tanacetum cinerariifolium</name>
    <name type="common">Dalmatian daisy</name>
    <name type="synonym">Chrysanthemum cinerariifolium</name>
    <dbReference type="NCBI Taxonomy" id="118510"/>
    <lineage>
        <taxon>Eukaryota</taxon>
        <taxon>Viridiplantae</taxon>
        <taxon>Streptophyta</taxon>
        <taxon>Embryophyta</taxon>
        <taxon>Tracheophyta</taxon>
        <taxon>Spermatophyta</taxon>
        <taxon>Magnoliopsida</taxon>
        <taxon>eudicotyledons</taxon>
        <taxon>Gunneridae</taxon>
        <taxon>Pentapetalae</taxon>
        <taxon>asterids</taxon>
        <taxon>campanulids</taxon>
        <taxon>Asterales</taxon>
        <taxon>Asteraceae</taxon>
        <taxon>Asteroideae</taxon>
        <taxon>Anthemideae</taxon>
        <taxon>Anthemidinae</taxon>
        <taxon>Tanacetum</taxon>
    </lineage>
</organism>
<dbReference type="EMBL" id="BKCJ010001099">
    <property type="protein sequence ID" value="GEU38829.1"/>
    <property type="molecule type" value="Genomic_DNA"/>
</dbReference>
<gene>
    <name evidence="2" type="ORF">Tci_010807</name>
</gene>
<evidence type="ECO:0000256" key="1">
    <source>
        <dbReference type="SAM" id="MobiDB-lite"/>
    </source>
</evidence>
<feature type="compositionally biased region" description="Polar residues" evidence="1">
    <location>
        <begin position="26"/>
        <end position="35"/>
    </location>
</feature>
<name>A0A6L2JQA5_TANCI</name>
<protein>
    <submittedName>
        <fullName evidence="2">Uncharacterized protein</fullName>
    </submittedName>
</protein>
<feature type="compositionally biased region" description="Polar residues" evidence="1">
    <location>
        <begin position="382"/>
        <end position="391"/>
    </location>
</feature>
<feature type="compositionally biased region" description="Polar residues" evidence="1">
    <location>
        <begin position="90"/>
        <end position="107"/>
    </location>
</feature>
<accession>A0A6L2JQA5</accession>
<proteinExistence type="predicted"/>
<feature type="compositionally biased region" description="Basic and acidic residues" evidence="1">
    <location>
        <begin position="399"/>
        <end position="409"/>
    </location>
</feature>
<dbReference type="SUPFAM" id="SSF90250">
    <property type="entry name" value="Troponin coil-coiled subunits"/>
    <property type="match status" value="1"/>
</dbReference>
<feature type="region of interest" description="Disordered" evidence="1">
    <location>
        <begin position="1"/>
        <end position="116"/>
    </location>
</feature>
<evidence type="ECO:0000313" key="2">
    <source>
        <dbReference type="EMBL" id="GEU38829.1"/>
    </source>
</evidence>
<dbReference type="InterPro" id="IPR038077">
    <property type="entry name" value="Troponin_sf"/>
</dbReference>
<feature type="region of interest" description="Disordered" evidence="1">
    <location>
        <begin position="375"/>
        <end position="409"/>
    </location>
</feature>